<evidence type="ECO:0000259" key="1">
    <source>
        <dbReference type="Pfam" id="PF00149"/>
    </source>
</evidence>
<dbReference type="Proteomes" id="UP000243650">
    <property type="component" value="Unassembled WGS sequence"/>
</dbReference>
<proteinExistence type="predicted"/>
<dbReference type="OrthoDB" id="9780884at2"/>
<dbReference type="InterPro" id="IPR051158">
    <property type="entry name" value="Metallophosphoesterase_sf"/>
</dbReference>
<dbReference type="RefSeq" id="WP_105957823.1">
    <property type="nucleotide sequence ID" value="NZ_PVNS01000002.1"/>
</dbReference>
<dbReference type="GO" id="GO:0016020">
    <property type="term" value="C:membrane"/>
    <property type="evidence" value="ECO:0007669"/>
    <property type="project" value="GOC"/>
</dbReference>
<organism evidence="2 3">
    <name type="scientific">Alkalicoccus urumqiensis</name>
    <name type="common">Bacillus urumqiensis</name>
    <dbReference type="NCBI Taxonomy" id="1548213"/>
    <lineage>
        <taxon>Bacteria</taxon>
        <taxon>Bacillati</taxon>
        <taxon>Bacillota</taxon>
        <taxon>Bacilli</taxon>
        <taxon>Bacillales</taxon>
        <taxon>Bacillaceae</taxon>
        <taxon>Alkalicoccus</taxon>
    </lineage>
</organism>
<feature type="domain" description="Calcineurin-like phosphoesterase" evidence="1">
    <location>
        <begin position="47"/>
        <end position="189"/>
    </location>
</feature>
<dbReference type="PANTHER" id="PTHR31302">
    <property type="entry name" value="TRANSMEMBRANE PROTEIN WITH METALLOPHOSPHOESTERASE DOMAIN-RELATED"/>
    <property type="match status" value="1"/>
</dbReference>
<protein>
    <submittedName>
        <fullName evidence="2">Metallophosphoesterase</fullName>
    </submittedName>
</protein>
<dbReference type="GO" id="GO:0009245">
    <property type="term" value="P:lipid A biosynthetic process"/>
    <property type="evidence" value="ECO:0007669"/>
    <property type="project" value="TreeGrafter"/>
</dbReference>
<keyword evidence="3" id="KW-1185">Reference proteome</keyword>
<comment type="caution">
    <text evidence="2">The sequence shown here is derived from an EMBL/GenBank/DDBJ whole genome shotgun (WGS) entry which is preliminary data.</text>
</comment>
<dbReference type="PANTHER" id="PTHR31302:SF32">
    <property type="entry name" value="PHOSPHOESTERASE"/>
    <property type="match status" value="1"/>
</dbReference>
<dbReference type="InterPro" id="IPR004843">
    <property type="entry name" value="Calcineurin-like_PHP"/>
</dbReference>
<evidence type="ECO:0000313" key="2">
    <source>
        <dbReference type="EMBL" id="PRO66787.1"/>
    </source>
</evidence>
<accession>A0A2P6MKH2</accession>
<dbReference type="GO" id="GO:0008758">
    <property type="term" value="F:UDP-2,3-diacylglucosamine hydrolase activity"/>
    <property type="evidence" value="ECO:0007669"/>
    <property type="project" value="TreeGrafter"/>
</dbReference>
<dbReference type="AlphaFoldDB" id="A0A2P6MKH2"/>
<dbReference type="SUPFAM" id="SSF56300">
    <property type="entry name" value="Metallo-dependent phosphatases"/>
    <property type="match status" value="1"/>
</dbReference>
<evidence type="ECO:0000313" key="3">
    <source>
        <dbReference type="Proteomes" id="UP000243650"/>
    </source>
</evidence>
<reference evidence="2 3" key="1">
    <citation type="submission" date="2018-03" db="EMBL/GenBank/DDBJ databases">
        <title>Bacillus urumqiensis sp. nov., a moderately haloalkaliphilic bacterium isolated from a salt lake.</title>
        <authorList>
            <person name="Zhao B."/>
            <person name="Liao Z."/>
        </authorList>
    </citation>
    <scope>NUCLEOTIDE SEQUENCE [LARGE SCALE GENOMIC DNA]</scope>
    <source>
        <strain evidence="2 3">BZ-SZ-XJ18</strain>
    </source>
</reference>
<name>A0A2P6MKH2_ALKUR</name>
<sequence length="244" mass="27226">MCWMMAVRLVFSSLLLLSLLILKDTIPVRKKHTTIKVDGLKRRVDLVFISDLHGRRLREHHLPAGRVDAVLVGGDIQDKRCPLRNVKENVHQMRRIGSVFAVFGNHDYPSEAELRNVYEENGAHLLDNEAVDMDSWILAGAGDSTSNRDHLSVLCTSHPTVLLTHNPDLINRMKQRDDFCLMLSGHTHGGQIRFGPFGIAEKGKVTRRKGLPLIISNGFGTTGVPVRFGAPPEIHRITLVPMGP</sequence>
<dbReference type="InterPro" id="IPR029052">
    <property type="entry name" value="Metallo-depent_PP-like"/>
</dbReference>
<gene>
    <name evidence="2" type="ORF">C6I21_02370</name>
</gene>
<dbReference type="Pfam" id="PF00149">
    <property type="entry name" value="Metallophos"/>
    <property type="match status" value="1"/>
</dbReference>
<dbReference type="EMBL" id="PVNS01000002">
    <property type="protein sequence ID" value="PRO66787.1"/>
    <property type="molecule type" value="Genomic_DNA"/>
</dbReference>
<dbReference type="Gene3D" id="3.60.21.10">
    <property type="match status" value="1"/>
</dbReference>